<keyword evidence="3" id="KW-0378">Hydrolase</keyword>
<dbReference type="InterPro" id="IPR006680">
    <property type="entry name" value="Amidohydro-rel"/>
</dbReference>
<dbReference type="NCBIfam" id="TIGR01975">
    <property type="entry name" value="isoAsp_dipep"/>
    <property type="match status" value="1"/>
</dbReference>
<dbReference type="InterPro" id="IPR011059">
    <property type="entry name" value="Metal-dep_hydrolase_composite"/>
</dbReference>
<dbReference type="GO" id="GO:0008798">
    <property type="term" value="F:beta-aspartyl-peptidase activity"/>
    <property type="evidence" value="ECO:0007669"/>
    <property type="project" value="UniProtKB-EC"/>
</dbReference>
<evidence type="ECO:0000313" key="3">
    <source>
        <dbReference type="EMBL" id="CDM03029.1"/>
    </source>
</evidence>
<dbReference type="AlphaFoldDB" id="D4VS60"/>
<dbReference type="Proteomes" id="UP000019380">
    <property type="component" value="Unassembled WGS sequence"/>
</dbReference>
<evidence type="ECO:0000256" key="1">
    <source>
        <dbReference type="ARBA" id="ARBA00001947"/>
    </source>
</evidence>
<protein>
    <submittedName>
        <fullName evidence="3">Isoaspartyl dipeptidase @ Asp-X dipeptidase</fullName>
        <ecNumber evidence="3">3.4.19.5</ecNumber>
    </submittedName>
</protein>
<dbReference type="EMBL" id="CBXG010000009">
    <property type="protein sequence ID" value="CDM03029.1"/>
    <property type="molecule type" value="Genomic_DNA"/>
</dbReference>
<gene>
    <name evidence="3" type="ORF">BN890_5800</name>
</gene>
<dbReference type="Pfam" id="PF01979">
    <property type="entry name" value="Amidohydro_1"/>
    <property type="match status" value="1"/>
</dbReference>
<name>D4VS60_9BACE</name>
<comment type="cofactor">
    <cofactor evidence="1">
        <name>Zn(2+)</name>
        <dbReference type="ChEBI" id="CHEBI:29105"/>
    </cofactor>
</comment>
<dbReference type="SUPFAM" id="SSF51556">
    <property type="entry name" value="Metallo-dependent hydrolases"/>
    <property type="match status" value="1"/>
</dbReference>
<dbReference type="InterPro" id="IPR050378">
    <property type="entry name" value="Metallo-dep_Hydrolases_sf"/>
</dbReference>
<dbReference type="EC" id="3.4.19.5" evidence="3"/>
<accession>D4VS60</accession>
<comment type="caution">
    <text evidence="3">The sequence shown here is derived from an EMBL/GenBank/DDBJ whole genome shotgun (WGS) entry which is preliminary data.</text>
</comment>
<dbReference type="PANTHER" id="PTHR11647:SF1">
    <property type="entry name" value="COLLAPSIN RESPONSE MEDIATOR PROTEIN"/>
    <property type="match status" value="1"/>
</dbReference>
<dbReference type="Gene3D" id="2.30.40.10">
    <property type="entry name" value="Urease, subunit C, domain 1"/>
    <property type="match status" value="1"/>
</dbReference>
<dbReference type="InterPro" id="IPR032466">
    <property type="entry name" value="Metal_Hydrolase"/>
</dbReference>
<dbReference type="InterPro" id="IPR010229">
    <property type="entry name" value="Pept_M38_dipep"/>
</dbReference>
<dbReference type="SUPFAM" id="SSF51338">
    <property type="entry name" value="Composite domain of metallo-dependent hydrolases"/>
    <property type="match status" value="1"/>
</dbReference>
<dbReference type="PANTHER" id="PTHR11647">
    <property type="entry name" value="HYDRANTOINASE/DIHYDROPYRIMIDINASE FAMILY MEMBER"/>
    <property type="match status" value="1"/>
</dbReference>
<organism evidence="3 4">
    <name type="scientific">Bacteroides xylanisolvens SD CC 1b</name>
    <dbReference type="NCBI Taxonomy" id="702447"/>
    <lineage>
        <taxon>Bacteria</taxon>
        <taxon>Pseudomonadati</taxon>
        <taxon>Bacteroidota</taxon>
        <taxon>Bacteroidia</taxon>
        <taxon>Bacteroidales</taxon>
        <taxon>Bacteroidaceae</taxon>
        <taxon>Bacteroides</taxon>
    </lineage>
</organism>
<evidence type="ECO:0000259" key="2">
    <source>
        <dbReference type="Pfam" id="PF01979"/>
    </source>
</evidence>
<sequence length="382" mass="41416">MMFKLIQNIHLYAPEDRGMNDLLICGEKIACIAPHIDIRGLEVEVIDGAGMNAAPGCIDQHVHIIGGGGQTGYFSLAPEVPLSRLLACGTTTVVGLLGTDGFVKQLPALYAKTKALCMDGISAYMLTGYYGLPTPTLTDSIANDLIFIDKVIGCKIAISDDRSSYPTKTELMRIIQQVRLGGFTSAKGGVMHVHLGALPGGIELLLEIAREYPSLISYISPTHMGRTHDLFLQGIEFARMGGMIDISTGGTKYCEPYESVLEGLNAGVSIDRMTFSSDGNAGVRRKDPITGEDSYTVAPLHRNLEQVIRLIVDGGIAPSDAFRLITSNPARTMKLKGKGELREGWDADITLFDDNWKLQGVYARGAEMMHEGVVMRKGNFEM</sequence>
<feature type="domain" description="Amidohydrolase-related" evidence="2">
    <location>
        <begin position="157"/>
        <end position="357"/>
    </location>
</feature>
<proteinExistence type="predicted"/>
<dbReference type="Gene3D" id="3.20.20.140">
    <property type="entry name" value="Metal-dependent hydrolases"/>
    <property type="match status" value="1"/>
</dbReference>
<evidence type="ECO:0000313" key="4">
    <source>
        <dbReference type="Proteomes" id="UP000019380"/>
    </source>
</evidence>
<reference evidence="3 4" key="1">
    <citation type="submission" date="2013-12" db="EMBL/GenBank/DDBJ databases">
        <title>Improved hybrid genome assemblies of Bacteroides xylanisolvens SD CC 1b and Bacteroides xylanisolvens SD CC 2a using Illumina and 454 Sequencing.</title>
        <authorList>
            <person name="Ramaraj T."/>
            <person name="Sundararajan A."/>
            <person name="Mudge J."/>
            <person name="Schilkey F.D."/>
            <person name="Delvecchio V."/>
            <person name="Donlon M."/>
            <person name="Ziemer C."/>
        </authorList>
    </citation>
    <scope>NUCLEOTIDE SEQUENCE [LARGE SCALE GENOMIC DNA]</scope>
</reference>
<dbReference type="GO" id="GO:0016810">
    <property type="term" value="F:hydrolase activity, acting on carbon-nitrogen (but not peptide) bonds"/>
    <property type="evidence" value="ECO:0007669"/>
    <property type="project" value="InterPro"/>
</dbReference>